<gene>
    <name evidence="7" type="ORF">QR680_004499</name>
</gene>
<name>A0AA39HNY4_9BILA</name>
<evidence type="ECO:0000256" key="2">
    <source>
        <dbReference type="ARBA" id="ARBA00023157"/>
    </source>
</evidence>
<keyword evidence="4" id="KW-0472">Membrane</keyword>
<evidence type="ECO:0000256" key="4">
    <source>
        <dbReference type="SAM" id="Phobius"/>
    </source>
</evidence>
<feature type="signal peptide" evidence="5">
    <location>
        <begin position="1"/>
        <end position="16"/>
    </location>
</feature>
<organism evidence="7 8">
    <name type="scientific">Steinernema hermaphroditum</name>
    <dbReference type="NCBI Taxonomy" id="289476"/>
    <lineage>
        <taxon>Eukaryota</taxon>
        <taxon>Metazoa</taxon>
        <taxon>Ecdysozoa</taxon>
        <taxon>Nematoda</taxon>
        <taxon>Chromadorea</taxon>
        <taxon>Rhabditida</taxon>
        <taxon>Tylenchina</taxon>
        <taxon>Panagrolaimomorpha</taxon>
        <taxon>Strongyloidoidea</taxon>
        <taxon>Steinernematidae</taxon>
        <taxon>Steinernema</taxon>
    </lineage>
</organism>
<keyword evidence="8" id="KW-1185">Reference proteome</keyword>
<feature type="compositionally biased region" description="Polar residues" evidence="3">
    <location>
        <begin position="114"/>
        <end position="146"/>
    </location>
</feature>
<proteinExistence type="predicted"/>
<feature type="region of interest" description="Disordered" evidence="3">
    <location>
        <begin position="114"/>
        <end position="168"/>
    </location>
</feature>
<evidence type="ECO:0000313" key="7">
    <source>
        <dbReference type="EMBL" id="KAK0409373.1"/>
    </source>
</evidence>
<feature type="region of interest" description="Disordered" evidence="3">
    <location>
        <begin position="215"/>
        <end position="238"/>
    </location>
</feature>
<dbReference type="FunFam" id="1.10.10.1940:FF:000002">
    <property type="entry name" value="PHAryngeal gland Toxin-related"/>
    <property type="match status" value="1"/>
</dbReference>
<feature type="chain" id="PRO_5041379373" description="ShKT domain-containing protein" evidence="5">
    <location>
        <begin position="17"/>
        <end position="590"/>
    </location>
</feature>
<keyword evidence="4" id="KW-1133">Transmembrane helix</keyword>
<evidence type="ECO:0000313" key="8">
    <source>
        <dbReference type="Proteomes" id="UP001175271"/>
    </source>
</evidence>
<feature type="domain" description="ShKT" evidence="6">
    <location>
        <begin position="167"/>
        <end position="208"/>
    </location>
</feature>
<keyword evidence="1 5" id="KW-0732">Signal</keyword>
<evidence type="ECO:0000256" key="3">
    <source>
        <dbReference type="SAM" id="MobiDB-lite"/>
    </source>
</evidence>
<evidence type="ECO:0000256" key="1">
    <source>
        <dbReference type="ARBA" id="ARBA00022729"/>
    </source>
</evidence>
<evidence type="ECO:0000259" key="6">
    <source>
        <dbReference type="SMART" id="SM00254"/>
    </source>
</evidence>
<reference evidence="7" key="1">
    <citation type="submission" date="2023-06" db="EMBL/GenBank/DDBJ databases">
        <title>Genomic analysis of the entomopathogenic nematode Steinernema hermaphroditum.</title>
        <authorList>
            <person name="Schwarz E.M."/>
            <person name="Heppert J.K."/>
            <person name="Baniya A."/>
            <person name="Schwartz H.T."/>
            <person name="Tan C.-H."/>
            <person name="Antoshechkin I."/>
            <person name="Sternberg P.W."/>
            <person name="Goodrich-Blair H."/>
            <person name="Dillman A.R."/>
        </authorList>
    </citation>
    <scope>NUCLEOTIDE SEQUENCE</scope>
    <source>
        <strain evidence="7">PS9179</strain>
        <tissue evidence="7">Whole animal</tissue>
    </source>
</reference>
<dbReference type="PANTHER" id="PTHR46219:SF5">
    <property type="entry name" value="SHKT DOMAIN-CONTAINING PROTEIN"/>
    <property type="match status" value="1"/>
</dbReference>
<dbReference type="AlphaFoldDB" id="A0AA39HNY4"/>
<feature type="transmembrane region" description="Helical" evidence="4">
    <location>
        <begin position="491"/>
        <end position="511"/>
    </location>
</feature>
<dbReference type="SMART" id="SM00254">
    <property type="entry name" value="ShKT"/>
    <property type="match status" value="2"/>
</dbReference>
<feature type="region of interest" description="Disordered" evidence="3">
    <location>
        <begin position="366"/>
        <end position="391"/>
    </location>
</feature>
<protein>
    <recommendedName>
        <fullName evidence="6">ShKT domain-containing protein</fullName>
    </recommendedName>
</protein>
<feature type="domain" description="ShKT" evidence="6">
    <location>
        <begin position="232"/>
        <end position="273"/>
    </location>
</feature>
<comment type="caution">
    <text evidence="7">The sequence shown here is derived from an EMBL/GenBank/DDBJ whole genome shotgun (WGS) entry which is preliminary data.</text>
</comment>
<accession>A0AA39HNY4</accession>
<dbReference type="Gene3D" id="1.10.10.1940">
    <property type="match status" value="2"/>
</dbReference>
<dbReference type="InterPro" id="IPR003582">
    <property type="entry name" value="ShKT_dom"/>
</dbReference>
<dbReference type="EMBL" id="JAUCMV010000003">
    <property type="protein sequence ID" value="KAK0409373.1"/>
    <property type="molecule type" value="Genomic_DNA"/>
</dbReference>
<feature type="compositionally biased region" description="Basic and acidic residues" evidence="3">
    <location>
        <begin position="229"/>
        <end position="238"/>
    </location>
</feature>
<sequence>MGRLLVLLVLISSVFGQYDDMPTLCDEFSPDMCPDGQTCDTEEGECVVAVPPGNGGNPPEGNSNPGGVVVGGDLNDPCTPGDANACRTDVPSPGLVCDAVRKKCVFAVDPADPYTTSSTKAAVTQAPSISTPPSKVTAKRSASTRAPNRGPSAGAPSNRRLPPPLGDCEDLSAPGRVSDCPQRKYLCNNPQYYELMTIQCPQTCGRCRGWNSNRSSSGGDGVGGNRGSRNRDCKDLHAPGRASDCPRRKYLCNNPQYYDLMTIQCPQTCGRQTTSSDRRRAVLFEVSAVPIGQNPPDMSLGMQRNHRQAVTARDKRHVTRKGDIPRCDSIESIAFNLENLEPSDVLPYEGLSDAERSQRDELISSLSQGNLSEGSDLSFRSDNSFRSSSSDKRGFCISVTDAKAVENAPDNYVQEKTLMRQKTRGRPTAADRAHDVPDCPSIEKVADVQPLPLKIRHSGSLDFTKIVDTVGVVIAETFAMGCDFTRYSIRYPTPMAIFIILAAIYLIALYLEFSLAAGINFGLHLFWPLTHFVLRFLESILTGTGRWIAKTDDFGQAVFCDLAHHWCQHFDLMCDRRCSFTSFAYERMRS</sequence>
<dbReference type="PANTHER" id="PTHR46219">
    <property type="entry name" value="PROTEIN CBG11138"/>
    <property type="match status" value="1"/>
</dbReference>
<dbReference type="Proteomes" id="UP001175271">
    <property type="component" value="Unassembled WGS sequence"/>
</dbReference>
<feature type="compositionally biased region" description="Low complexity" evidence="3">
    <location>
        <begin position="375"/>
        <end position="388"/>
    </location>
</feature>
<keyword evidence="2" id="KW-1015">Disulfide bond</keyword>
<dbReference type="Pfam" id="PF01549">
    <property type="entry name" value="ShK"/>
    <property type="match status" value="2"/>
</dbReference>
<evidence type="ECO:0000256" key="5">
    <source>
        <dbReference type="SAM" id="SignalP"/>
    </source>
</evidence>
<keyword evidence="4" id="KW-0812">Transmembrane</keyword>